<dbReference type="VEuPathDB" id="FungiDB:SCHCODRAFT_02618051"/>
<dbReference type="AlphaFoldDB" id="D8Q3H8"/>
<name>D8Q3H8_SCHCM</name>
<dbReference type="Gene3D" id="3.40.50.300">
    <property type="entry name" value="P-loop containing nucleotide triphosphate hydrolases"/>
    <property type="match status" value="1"/>
</dbReference>
<gene>
    <name evidence="1" type="ORF">SCHCODRAFT_107830</name>
</gene>
<feature type="non-terminal residue" evidence="1">
    <location>
        <position position="235"/>
    </location>
</feature>
<reference evidence="1 2" key="1">
    <citation type="journal article" date="2010" name="Nat. Biotechnol.">
        <title>Genome sequence of the model mushroom Schizophyllum commune.</title>
        <authorList>
            <person name="Ohm R.A."/>
            <person name="de Jong J.F."/>
            <person name="Lugones L.G."/>
            <person name="Aerts A."/>
            <person name="Kothe E."/>
            <person name="Stajich J.E."/>
            <person name="de Vries R.P."/>
            <person name="Record E."/>
            <person name="Levasseur A."/>
            <person name="Baker S.E."/>
            <person name="Bartholomew K.A."/>
            <person name="Coutinho P.M."/>
            <person name="Erdmann S."/>
            <person name="Fowler T.J."/>
            <person name="Gathman A.C."/>
            <person name="Lombard V."/>
            <person name="Henrissat B."/>
            <person name="Knabe N."/>
            <person name="Kuees U."/>
            <person name="Lilly W.W."/>
            <person name="Lindquist E."/>
            <person name="Lucas S."/>
            <person name="Magnuson J.K."/>
            <person name="Piumi F."/>
            <person name="Raudaskoski M."/>
            <person name="Salamov A."/>
            <person name="Schmutz J."/>
            <person name="Schwarze F.W.M.R."/>
            <person name="vanKuyk P.A."/>
            <person name="Horton J.S."/>
            <person name="Grigoriev I.V."/>
            <person name="Woesten H.A.B."/>
        </authorList>
    </citation>
    <scope>NUCLEOTIDE SEQUENCE [LARGE SCALE GENOMIC DNA]</scope>
    <source>
        <strain evidence="2">H4-8 / FGSC 9210</strain>
    </source>
</reference>
<evidence type="ECO:0000313" key="2">
    <source>
        <dbReference type="Proteomes" id="UP000007431"/>
    </source>
</evidence>
<proteinExistence type="predicted"/>
<dbReference type="InParanoid" id="D8Q3H8"/>
<organism evidence="2">
    <name type="scientific">Schizophyllum commune (strain H4-8 / FGSC 9210)</name>
    <name type="common">Split gill fungus</name>
    <dbReference type="NCBI Taxonomy" id="578458"/>
    <lineage>
        <taxon>Eukaryota</taxon>
        <taxon>Fungi</taxon>
        <taxon>Dikarya</taxon>
        <taxon>Basidiomycota</taxon>
        <taxon>Agaricomycotina</taxon>
        <taxon>Agaricomycetes</taxon>
        <taxon>Agaricomycetidae</taxon>
        <taxon>Agaricales</taxon>
        <taxon>Schizophyllaceae</taxon>
        <taxon>Schizophyllum</taxon>
    </lineage>
</organism>
<sequence>MDPRPSQVVLMLSAFAEALQAHNPQFVRANQDDLGDRREVERVARDALKRGLSVCIDRQNFDARQRATWIDIAGEFPGTVVHVIVFDTPYEICRERLVRRTGHPTVHTVEKALELLDRFTSMYRPPEPREGYQRLIYLRPSDHDSPVYTGPEVEEILRRLRDAPPVEPPETLCTAGKIQGAASIAMTLRANGAKGASARLGTLRTAYIGQKQVIASVALTTFGNMNVLCVHRIDV</sequence>
<keyword evidence="2" id="KW-1185">Reference proteome</keyword>
<dbReference type="InterPro" id="IPR027417">
    <property type="entry name" value="P-loop_NTPase"/>
</dbReference>
<dbReference type="SUPFAM" id="SSF52540">
    <property type="entry name" value="P-loop containing nucleoside triphosphate hydrolases"/>
    <property type="match status" value="1"/>
</dbReference>
<dbReference type="eggNOG" id="KOG2134">
    <property type="taxonomic scope" value="Eukaryota"/>
</dbReference>
<accession>D8Q3H8</accession>
<evidence type="ECO:0000313" key="1">
    <source>
        <dbReference type="EMBL" id="EFI98318.1"/>
    </source>
</evidence>
<dbReference type="OMA" id="KMWITEA"/>
<dbReference type="Proteomes" id="UP000007431">
    <property type="component" value="Unassembled WGS sequence"/>
</dbReference>
<dbReference type="Pfam" id="PF13671">
    <property type="entry name" value="AAA_33"/>
    <property type="match status" value="1"/>
</dbReference>
<dbReference type="EMBL" id="GL377305">
    <property type="protein sequence ID" value="EFI98318.1"/>
    <property type="molecule type" value="Genomic_DNA"/>
</dbReference>
<protein>
    <submittedName>
        <fullName evidence="1">Uncharacterized protein</fullName>
    </submittedName>
</protein>
<dbReference type="HOGENOM" id="CLU_1180796_0_0_1"/>
<dbReference type="STRING" id="578458.D8Q3H8"/>